<proteinExistence type="predicted"/>
<dbReference type="Pfam" id="PF01191">
    <property type="entry name" value="RNA_pol_Rpb5_C"/>
    <property type="match status" value="1"/>
</dbReference>
<feature type="domain" description="RNA polymerase subunit H/Rpb5 C-terminal" evidence="2">
    <location>
        <begin position="135"/>
        <end position="208"/>
    </location>
</feature>
<accession>A0A6C0C4P4</accession>
<dbReference type="GO" id="GO:0005666">
    <property type="term" value="C:RNA polymerase III complex"/>
    <property type="evidence" value="ECO:0007669"/>
    <property type="project" value="TreeGrafter"/>
</dbReference>
<dbReference type="AlphaFoldDB" id="A0A6C0C4P4"/>
<dbReference type="InterPro" id="IPR035913">
    <property type="entry name" value="RPB5-like_sf"/>
</dbReference>
<name>A0A6C0C4P4_9ZZZZ</name>
<dbReference type="PIRSF" id="PIRSF000747">
    <property type="entry name" value="RPB5"/>
    <property type="match status" value="1"/>
</dbReference>
<dbReference type="GO" id="GO:0003899">
    <property type="term" value="F:DNA-directed RNA polymerase activity"/>
    <property type="evidence" value="ECO:0007669"/>
    <property type="project" value="InterPro"/>
</dbReference>
<sequence>MSASYSPLISKVYKSRIILLELLKERGFNVDDHAGFSVTEIQTMHKNNQLDMMLENSTTKQKIFIKYHLATRLGPAHVYEYVDDIFDVENILNTKDDLIIISKDKVNMTILDLVEQLYIKDGKFVNIYNFNDYLFNILNHEMVPPHNILSDSDKTMIKKKYNVTNDSEFPELSRFDPVAKAIGLRPGELCEITRSSPTAVQSKYYRLCY</sequence>
<evidence type="ECO:0000259" key="2">
    <source>
        <dbReference type="Pfam" id="PF01191"/>
    </source>
</evidence>
<dbReference type="PANTHER" id="PTHR10535:SF0">
    <property type="entry name" value="DNA-DIRECTED RNA POLYMERASES I, II, AND III SUBUNIT RPABC1"/>
    <property type="match status" value="1"/>
</dbReference>
<evidence type="ECO:0000256" key="1">
    <source>
        <dbReference type="ARBA" id="ARBA00023163"/>
    </source>
</evidence>
<dbReference type="GO" id="GO:0006362">
    <property type="term" value="P:transcription elongation by RNA polymerase I"/>
    <property type="evidence" value="ECO:0007669"/>
    <property type="project" value="TreeGrafter"/>
</dbReference>
<evidence type="ECO:0000313" key="3">
    <source>
        <dbReference type="EMBL" id="QHS99370.1"/>
    </source>
</evidence>
<protein>
    <recommendedName>
        <fullName evidence="2">RNA polymerase subunit H/Rpb5 C-terminal domain-containing protein</fullName>
    </recommendedName>
</protein>
<dbReference type="GO" id="GO:0042797">
    <property type="term" value="P:tRNA transcription by RNA polymerase III"/>
    <property type="evidence" value="ECO:0007669"/>
    <property type="project" value="TreeGrafter"/>
</dbReference>
<dbReference type="PANTHER" id="PTHR10535">
    <property type="entry name" value="DNA-DIRECTED RNA POLYMERASES I, II, AND III SUBUNIT RPABC1"/>
    <property type="match status" value="1"/>
</dbReference>
<dbReference type="GO" id="GO:0003677">
    <property type="term" value="F:DNA binding"/>
    <property type="evidence" value="ECO:0007669"/>
    <property type="project" value="InterPro"/>
</dbReference>
<keyword evidence="1" id="KW-0804">Transcription</keyword>
<dbReference type="GO" id="GO:0006366">
    <property type="term" value="P:transcription by RNA polymerase II"/>
    <property type="evidence" value="ECO:0007669"/>
    <property type="project" value="TreeGrafter"/>
</dbReference>
<dbReference type="InterPro" id="IPR014381">
    <property type="entry name" value="Arch_Rpo5/euc_Rpb5"/>
</dbReference>
<organism evidence="3">
    <name type="scientific">viral metagenome</name>
    <dbReference type="NCBI Taxonomy" id="1070528"/>
    <lineage>
        <taxon>unclassified sequences</taxon>
        <taxon>metagenomes</taxon>
        <taxon>organismal metagenomes</taxon>
    </lineage>
</organism>
<dbReference type="Gene3D" id="3.90.940.20">
    <property type="entry name" value="RPB5-like RNA polymerase subunit"/>
    <property type="match status" value="1"/>
</dbReference>
<reference evidence="3" key="1">
    <citation type="journal article" date="2020" name="Nature">
        <title>Giant virus diversity and host interactions through global metagenomics.</title>
        <authorList>
            <person name="Schulz F."/>
            <person name="Roux S."/>
            <person name="Paez-Espino D."/>
            <person name="Jungbluth S."/>
            <person name="Walsh D.A."/>
            <person name="Denef V.J."/>
            <person name="McMahon K.D."/>
            <person name="Konstantinidis K.T."/>
            <person name="Eloe-Fadrosh E.A."/>
            <person name="Kyrpides N.C."/>
            <person name="Woyke T."/>
        </authorList>
    </citation>
    <scope>NUCLEOTIDE SEQUENCE</scope>
    <source>
        <strain evidence="3">GVMAG-M-3300020185-33</strain>
    </source>
</reference>
<dbReference type="SUPFAM" id="SSF55287">
    <property type="entry name" value="RPB5-like RNA polymerase subunit"/>
    <property type="match status" value="1"/>
</dbReference>
<dbReference type="InterPro" id="IPR000783">
    <property type="entry name" value="RNA_pol_subH/Rpb5_C"/>
</dbReference>
<dbReference type="GO" id="GO:0005665">
    <property type="term" value="C:RNA polymerase II, core complex"/>
    <property type="evidence" value="ECO:0007669"/>
    <property type="project" value="TreeGrafter"/>
</dbReference>
<dbReference type="GO" id="GO:0005736">
    <property type="term" value="C:RNA polymerase I complex"/>
    <property type="evidence" value="ECO:0007669"/>
    <property type="project" value="TreeGrafter"/>
</dbReference>
<dbReference type="EMBL" id="MN739340">
    <property type="protein sequence ID" value="QHS99370.1"/>
    <property type="molecule type" value="Genomic_DNA"/>
</dbReference>